<accession>A0A0P0Z1N8</accession>
<proteinExistence type="inferred from homology"/>
<dbReference type="GO" id="GO:0000287">
    <property type="term" value="F:magnesium ion binding"/>
    <property type="evidence" value="ECO:0007669"/>
    <property type="project" value="TreeGrafter"/>
</dbReference>
<dbReference type="EMBL" id="LC066375">
    <property type="protein sequence ID" value="BAT27587.1"/>
    <property type="molecule type" value="Genomic_DNA"/>
</dbReference>
<comment type="similarity">
    <text evidence="2">Belongs to the HpcH/HpaI aldolase family.</text>
</comment>
<evidence type="ECO:0000259" key="7">
    <source>
        <dbReference type="Pfam" id="PF03328"/>
    </source>
</evidence>
<feature type="domain" description="HpcH/HpaI aldolase/citrate lyase" evidence="7">
    <location>
        <begin position="9"/>
        <end position="224"/>
    </location>
</feature>
<dbReference type="RefSeq" id="WP_062226638.1">
    <property type="nucleotide sequence ID" value="NZ_BBWR01000003.1"/>
</dbReference>
<feature type="binding site" evidence="6">
    <location>
        <position position="156"/>
    </location>
    <ligand>
        <name>Mg(2+)</name>
        <dbReference type="ChEBI" id="CHEBI:18420"/>
    </ligand>
</feature>
<reference evidence="8" key="1">
    <citation type="journal article" date="2015" name="Proc. Natl. Acad. Sci. U.S.A.">
        <title>Bacterial clade with the ribosomal RNA operon on a small plasmid rather than the chromosome.</title>
        <authorList>
            <person name="Anda M."/>
            <person name="Ohtsubo Y."/>
            <person name="Okubo T."/>
            <person name="Sugawara M."/>
            <person name="Nagata Y."/>
            <person name="Tsuda M."/>
            <person name="Minamisawa K."/>
            <person name="Mitsui H."/>
        </authorList>
    </citation>
    <scope>NUCLEOTIDE SEQUENCE</scope>
    <source>
        <strain evidence="8">JCM 14755</strain>
    </source>
</reference>
<dbReference type="SUPFAM" id="SSF51621">
    <property type="entry name" value="Phosphoenolpyruvate/pyruvate domain"/>
    <property type="match status" value="1"/>
</dbReference>
<feature type="binding site" evidence="6">
    <location>
        <position position="127"/>
    </location>
    <ligand>
        <name>Mg(2+)</name>
        <dbReference type="ChEBI" id="CHEBI:18420"/>
    </ligand>
</feature>
<keyword evidence="8" id="KW-0456">Lyase</keyword>
<dbReference type="InterPro" id="IPR040442">
    <property type="entry name" value="Pyrv_kinase-like_dom_sf"/>
</dbReference>
<evidence type="ECO:0000256" key="1">
    <source>
        <dbReference type="ARBA" id="ARBA00001946"/>
    </source>
</evidence>
<comment type="cofactor">
    <cofactor evidence="1">
        <name>Mg(2+)</name>
        <dbReference type="ChEBI" id="CHEBI:18420"/>
    </cofactor>
</comment>
<dbReference type="PANTHER" id="PTHR32308">
    <property type="entry name" value="LYASE BETA SUBUNIT, PUTATIVE (AFU_ORTHOLOGUE AFUA_4G13030)-RELATED"/>
    <property type="match status" value="1"/>
</dbReference>
<dbReference type="PIRSF" id="PIRSF015582">
    <property type="entry name" value="Cit_lyase_B"/>
    <property type="match status" value="1"/>
</dbReference>
<keyword evidence="4 6" id="KW-0460">Magnesium</keyword>
<evidence type="ECO:0000256" key="5">
    <source>
        <dbReference type="PIRSR" id="PIRSR015582-1"/>
    </source>
</evidence>
<feature type="binding site" evidence="5">
    <location>
        <position position="127"/>
    </location>
    <ligand>
        <name>substrate</name>
    </ligand>
</feature>
<dbReference type="AlphaFoldDB" id="A0A0P0Z1N8"/>
<dbReference type="InterPro" id="IPR015813">
    <property type="entry name" value="Pyrv/PenolPyrv_kinase-like_dom"/>
</dbReference>
<name>A0A0P0Z1N8_9HYPH</name>
<sequence length="294" mass="31158">MNATRTLLRSALFVPAANARALAKSAGLAPDAIIFDLEDSAAPGEKAAAREALRAHLSRPRSRALHVVRINPLASADGTEDMLMARGARVDAILLPKVESAAQLVELSDALAETDAPAHLRIWAMLETPKGILNAGRIVEAPLRYRLAALVAGPNDIVAQARLRLSPGRPELLPWLAQIVLAGKAADIVVLDGVYNDFRDTAGFEAECSAGRNMGFDGKTLIHPGQIDGANRHFGPSQAEIDDAREIVAAFDDPAHAGRGVIKLGGRMVERLHLNAATALLAGLGEGQDRKEPQ</sequence>
<organism evidence="8">
    <name type="scientific">Aureimonas frigidaquae</name>
    <dbReference type="NCBI Taxonomy" id="424757"/>
    <lineage>
        <taxon>Bacteria</taxon>
        <taxon>Pseudomonadati</taxon>
        <taxon>Pseudomonadota</taxon>
        <taxon>Alphaproteobacteria</taxon>
        <taxon>Hyphomicrobiales</taxon>
        <taxon>Aurantimonadaceae</taxon>
        <taxon>Aureimonas</taxon>
    </lineage>
</organism>
<evidence type="ECO:0000256" key="2">
    <source>
        <dbReference type="ARBA" id="ARBA00005568"/>
    </source>
</evidence>
<dbReference type="Gene3D" id="3.20.20.60">
    <property type="entry name" value="Phosphoenolpyruvate-binding domains"/>
    <property type="match status" value="1"/>
</dbReference>
<feature type="binding site" evidence="5">
    <location>
        <position position="69"/>
    </location>
    <ligand>
        <name>substrate</name>
    </ligand>
</feature>
<evidence type="ECO:0000256" key="6">
    <source>
        <dbReference type="PIRSR" id="PIRSR015582-2"/>
    </source>
</evidence>
<evidence type="ECO:0000313" key="8">
    <source>
        <dbReference type="EMBL" id="BAT27587.1"/>
    </source>
</evidence>
<dbReference type="GO" id="GO:0006107">
    <property type="term" value="P:oxaloacetate metabolic process"/>
    <property type="evidence" value="ECO:0007669"/>
    <property type="project" value="TreeGrafter"/>
</dbReference>
<evidence type="ECO:0000256" key="3">
    <source>
        <dbReference type="ARBA" id="ARBA00022723"/>
    </source>
</evidence>
<protein>
    <submittedName>
        <fullName evidence="8">Citrate (Pro-3S)-lyase</fullName>
    </submittedName>
</protein>
<dbReference type="InterPro" id="IPR011206">
    <property type="entry name" value="Citrate_lyase_beta/mcl1/mcl2"/>
</dbReference>
<evidence type="ECO:0000256" key="4">
    <source>
        <dbReference type="ARBA" id="ARBA00022842"/>
    </source>
</evidence>
<keyword evidence="3 6" id="KW-0479">Metal-binding</keyword>
<dbReference type="PANTHER" id="PTHR32308:SF10">
    <property type="entry name" value="CITRATE LYASE SUBUNIT BETA"/>
    <property type="match status" value="1"/>
</dbReference>
<dbReference type="GO" id="GO:0016829">
    <property type="term" value="F:lyase activity"/>
    <property type="evidence" value="ECO:0007669"/>
    <property type="project" value="UniProtKB-KW"/>
</dbReference>
<dbReference type="InterPro" id="IPR005000">
    <property type="entry name" value="Aldolase/citrate-lyase_domain"/>
</dbReference>
<dbReference type="Pfam" id="PF03328">
    <property type="entry name" value="HpcH_HpaI"/>
    <property type="match status" value="1"/>
</dbReference>
<dbReference type="OrthoDB" id="9800547at2"/>